<dbReference type="RefSeq" id="XP_056469108.1">
    <property type="nucleotide sequence ID" value="XM_056624120.1"/>
</dbReference>
<evidence type="ECO:0000313" key="3">
    <source>
        <dbReference type="Proteomes" id="UP001149074"/>
    </source>
</evidence>
<gene>
    <name evidence="2" type="ORF">N7532_011629</name>
</gene>
<name>A0A9W9EJ00_9EURO</name>
<proteinExistence type="predicted"/>
<dbReference type="PANTHER" id="PTHR36922">
    <property type="entry name" value="BLL2446 PROTEIN"/>
    <property type="match status" value="1"/>
</dbReference>
<protein>
    <recommendedName>
        <fullName evidence="4">DUF1993 domain-containing protein</fullName>
    </recommendedName>
</protein>
<dbReference type="InterPro" id="IPR018531">
    <property type="entry name" value="DUF1993"/>
</dbReference>
<evidence type="ECO:0000313" key="2">
    <source>
        <dbReference type="EMBL" id="KAJ5082586.1"/>
    </source>
</evidence>
<keyword evidence="1" id="KW-1133">Transmembrane helix</keyword>
<keyword evidence="1" id="KW-0472">Membrane</keyword>
<evidence type="ECO:0008006" key="4">
    <source>
        <dbReference type="Google" id="ProtNLM"/>
    </source>
</evidence>
<dbReference type="Gene3D" id="1.20.120.450">
    <property type="entry name" value="dinb family like domain"/>
    <property type="match status" value="1"/>
</dbReference>
<sequence length="181" mass="20358">MSSFTFYDATIVPALSAFKTMDHILHEAEKHPDAATFPTARLAEDMYPLTYQIHISSKLTEQMVARLTGREAANFEDNLSSYEEMHERIATILKILDAEDKGIVNRVAEKVEATTIGPLNTEMSNWGYSAAFIIPNIFFHLTIAYAILRGKGVPLGKKDYLKEFLTPHLPESAGRPWQKKA</sequence>
<feature type="transmembrane region" description="Helical" evidence="1">
    <location>
        <begin position="126"/>
        <end position="148"/>
    </location>
</feature>
<dbReference type="Pfam" id="PF09351">
    <property type="entry name" value="DUF1993"/>
    <property type="match status" value="1"/>
</dbReference>
<dbReference type="EMBL" id="JAPQKI010000011">
    <property type="protein sequence ID" value="KAJ5082586.1"/>
    <property type="molecule type" value="Genomic_DNA"/>
</dbReference>
<dbReference type="OrthoDB" id="3724345at2759"/>
<dbReference type="GeneID" id="81363099"/>
<dbReference type="SUPFAM" id="SSF109854">
    <property type="entry name" value="DinB/YfiT-like putative metalloenzymes"/>
    <property type="match status" value="1"/>
</dbReference>
<evidence type="ECO:0000256" key="1">
    <source>
        <dbReference type="SAM" id="Phobius"/>
    </source>
</evidence>
<reference evidence="2" key="2">
    <citation type="journal article" date="2023" name="IMA Fungus">
        <title>Comparative genomic study of the Penicillium genus elucidates a diverse pangenome and 15 lateral gene transfer events.</title>
        <authorList>
            <person name="Petersen C."/>
            <person name="Sorensen T."/>
            <person name="Nielsen M.R."/>
            <person name="Sondergaard T.E."/>
            <person name="Sorensen J.L."/>
            <person name="Fitzpatrick D.A."/>
            <person name="Frisvad J.C."/>
            <person name="Nielsen K.L."/>
        </authorList>
    </citation>
    <scope>NUCLEOTIDE SEQUENCE</scope>
    <source>
        <strain evidence="2">IBT 30761</strain>
    </source>
</reference>
<dbReference type="PANTHER" id="PTHR36922:SF1">
    <property type="entry name" value="DUF1993 DOMAIN-CONTAINING PROTEIN"/>
    <property type="match status" value="1"/>
</dbReference>
<dbReference type="AlphaFoldDB" id="A0A9W9EJ00"/>
<keyword evidence="1" id="KW-0812">Transmembrane</keyword>
<dbReference type="InterPro" id="IPR034660">
    <property type="entry name" value="DinB/YfiT-like"/>
</dbReference>
<organism evidence="2 3">
    <name type="scientific">Penicillium argentinense</name>
    <dbReference type="NCBI Taxonomy" id="1131581"/>
    <lineage>
        <taxon>Eukaryota</taxon>
        <taxon>Fungi</taxon>
        <taxon>Dikarya</taxon>
        <taxon>Ascomycota</taxon>
        <taxon>Pezizomycotina</taxon>
        <taxon>Eurotiomycetes</taxon>
        <taxon>Eurotiomycetidae</taxon>
        <taxon>Eurotiales</taxon>
        <taxon>Aspergillaceae</taxon>
        <taxon>Penicillium</taxon>
    </lineage>
</organism>
<reference evidence="2" key="1">
    <citation type="submission" date="2022-11" db="EMBL/GenBank/DDBJ databases">
        <authorList>
            <person name="Petersen C."/>
        </authorList>
    </citation>
    <scope>NUCLEOTIDE SEQUENCE</scope>
    <source>
        <strain evidence="2">IBT 30761</strain>
    </source>
</reference>
<comment type="caution">
    <text evidence="2">The sequence shown here is derived from an EMBL/GenBank/DDBJ whole genome shotgun (WGS) entry which is preliminary data.</text>
</comment>
<accession>A0A9W9EJ00</accession>
<keyword evidence="3" id="KW-1185">Reference proteome</keyword>
<dbReference type="Proteomes" id="UP001149074">
    <property type="component" value="Unassembled WGS sequence"/>
</dbReference>